<keyword evidence="1" id="KW-0547">Nucleotide-binding</keyword>
<dbReference type="SMART" id="SM00382">
    <property type="entry name" value="AAA"/>
    <property type="match status" value="1"/>
</dbReference>
<protein>
    <submittedName>
        <fullName evidence="4">Putative multidrug ABC transporter ATP-binding protein YbhF</fullName>
    </submittedName>
</protein>
<dbReference type="CDD" id="cd03230">
    <property type="entry name" value="ABC_DR_subfamily_A"/>
    <property type="match status" value="1"/>
</dbReference>
<evidence type="ECO:0000259" key="3">
    <source>
        <dbReference type="PROSITE" id="PS50893"/>
    </source>
</evidence>
<dbReference type="GO" id="GO:0005524">
    <property type="term" value="F:ATP binding"/>
    <property type="evidence" value="ECO:0007669"/>
    <property type="project" value="UniProtKB-KW"/>
</dbReference>
<dbReference type="PANTHER" id="PTHR43038:SF3">
    <property type="entry name" value="ABC TRANSPORTER G FAMILY MEMBER 20 ISOFORM X1"/>
    <property type="match status" value="1"/>
</dbReference>
<dbReference type="GO" id="GO:0016887">
    <property type="term" value="F:ATP hydrolysis activity"/>
    <property type="evidence" value="ECO:0007669"/>
    <property type="project" value="InterPro"/>
</dbReference>
<dbReference type="AlphaFoldDB" id="A0A644ZXJ8"/>
<dbReference type="EMBL" id="VSSQ01009680">
    <property type="protein sequence ID" value="MPM42304.1"/>
    <property type="molecule type" value="Genomic_DNA"/>
</dbReference>
<sequence>MEAAAPVVVKADKLVKRFGAFVAVDQVSFEVRRGEIFGLLGANGAGKTTTFRMLCGLSSANSGAIEIGGVNLRNAPGPARAKVGFVAQKFSLYSDLSVEENMRFFGSAYGLAGPRLEQRLSWGFAHFDLEEFRAVPAGKLPLGYKQRLSMACALLHEPEILFLDEATSGADPVARHEFWQRIMDLADAGVAVIITTHFLDEAEYCDHMAIMQNGVAVAAGTVAEIRALGVEPGGEPPTLEEAFVRIIRKFRAEHDAL</sequence>
<dbReference type="InterPro" id="IPR003593">
    <property type="entry name" value="AAA+_ATPase"/>
</dbReference>
<dbReference type="SUPFAM" id="SSF52540">
    <property type="entry name" value="P-loop containing nucleoside triphosphate hydrolases"/>
    <property type="match status" value="1"/>
</dbReference>
<dbReference type="PANTHER" id="PTHR43038">
    <property type="entry name" value="ATP-BINDING CASSETTE, SUB-FAMILY H, MEMBER 1"/>
    <property type="match status" value="1"/>
</dbReference>
<name>A0A644ZXJ8_9ZZZZ</name>
<evidence type="ECO:0000256" key="1">
    <source>
        <dbReference type="ARBA" id="ARBA00022741"/>
    </source>
</evidence>
<organism evidence="4">
    <name type="scientific">bioreactor metagenome</name>
    <dbReference type="NCBI Taxonomy" id="1076179"/>
    <lineage>
        <taxon>unclassified sequences</taxon>
        <taxon>metagenomes</taxon>
        <taxon>ecological metagenomes</taxon>
    </lineage>
</organism>
<evidence type="ECO:0000313" key="4">
    <source>
        <dbReference type="EMBL" id="MPM42304.1"/>
    </source>
</evidence>
<keyword evidence="2 4" id="KW-0067">ATP-binding</keyword>
<dbReference type="Gene3D" id="3.40.50.300">
    <property type="entry name" value="P-loop containing nucleotide triphosphate hydrolases"/>
    <property type="match status" value="1"/>
</dbReference>
<feature type="domain" description="ABC transporter" evidence="3">
    <location>
        <begin position="9"/>
        <end position="238"/>
    </location>
</feature>
<dbReference type="Pfam" id="PF00005">
    <property type="entry name" value="ABC_tran"/>
    <property type="match status" value="1"/>
</dbReference>
<comment type="caution">
    <text evidence="4">The sequence shown here is derived from an EMBL/GenBank/DDBJ whole genome shotgun (WGS) entry which is preliminary data.</text>
</comment>
<accession>A0A644ZXJ8</accession>
<dbReference type="InterPro" id="IPR003439">
    <property type="entry name" value="ABC_transporter-like_ATP-bd"/>
</dbReference>
<gene>
    <name evidence="4" type="primary">ybhF_43</name>
    <name evidence="4" type="ORF">SDC9_88969</name>
</gene>
<reference evidence="4" key="1">
    <citation type="submission" date="2019-08" db="EMBL/GenBank/DDBJ databases">
        <authorList>
            <person name="Kucharzyk K."/>
            <person name="Murdoch R.W."/>
            <person name="Higgins S."/>
            <person name="Loffler F."/>
        </authorList>
    </citation>
    <scope>NUCLEOTIDE SEQUENCE</scope>
</reference>
<dbReference type="InterPro" id="IPR027417">
    <property type="entry name" value="P-loop_NTPase"/>
</dbReference>
<proteinExistence type="predicted"/>
<evidence type="ECO:0000256" key="2">
    <source>
        <dbReference type="ARBA" id="ARBA00022840"/>
    </source>
</evidence>
<dbReference type="PROSITE" id="PS50893">
    <property type="entry name" value="ABC_TRANSPORTER_2"/>
    <property type="match status" value="1"/>
</dbReference>